<proteinExistence type="predicted"/>
<dbReference type="Proteomes" id="UP000006548">
    <property type="component" value="Chromosome 5"/>
</dbReference>
<reference evidence="2 3" key="1">
    <citation type="journal article" date="2000" name="Nature">
        <title>Sequence and analysis of chromosome 5 of the plant Arabidopsis thaliana.</title>
        <authorList>
            <consortium name="Kazusa DNA Research Institute"/>
            <consortium name="Cold Spring Harbor and Washington University in St Louis Sequencing Consortium"/>
            <consortium name="European Union Arabidopsis Genome Sequencing Consortium"/>
            <person name="Tabata S."/>
            <person name="Kaneko T."/>
            <person name="Nakamura Y."/>
            <person name="Kotani H."/>
            <person name="Kato T."/>
            <person name="Asamizu E."/>
            <person name="Miyajima N."/>
            <person name="Sasamoto S."/>
            <person name="Kimura T."/>
            <person name="Hosouchi T."/>
            <person name="Kawashima K."/>
            <person name="Kohara M."/>
            <person name="Matsumoto M."/>
            <person name="Matsuno A."/>
            <person name="Muraki A."/>
            <person name="Nakayama S."/>
            <person name="Nakazaki N."/>
            <person name="Naruo K."/>
            <person name="Okumura S."/>
            <person name="Shinpo S."/>
            <person name="Takeuchi C."/>
            <person name="Wada T."/>
            <person name="Watanabe A."/>
            <person name="Yamada M."/>
            <person name="Yasuda M."/>
            <person name="Sato S."/>
            <person name="de la Bastide M."/>
            <person name="Huang E."/>
            <person name="Spiegel L."/>
            <person name="Gnoj L."/>
            <person name="O'Shaughnessy A."/>
            <person name="Preston R."/>
            <person name="Habermann K."/>
            <person name="Murray J."/>
            <person name="Johnson D."/>
            <person name="Rohlfing T."/>
            <person name="Nelson J."/>
            <person name="Stoneking T."/>
            <person name="Pepin K."/>
            <person name="Spieth J."/>
            <person name="Sekhon M."/>
            <person name="Armstrong J."/>
            <person name="Becker M."/>
            <person name="Belter E."/>
            <person name="Cordum H."/>
            <person name="Cordes M."/>
            <person name="Courtney L."/>
            <person name="Courtney W."/>
            <person name="Dante M."/>
            <person name="Du H."/>
            <person name="Edwards J."/>
            <person name="Fryman J."/>
            <person name="Haakensen B."/>
            <person name="Lamar E."/>
            <person name="Latreille P."/>
            <person name="Leonard S."/>
            <person name="Meyer R."/>
            <person name="Mulvaney E."/>
            <person name="Ozersky P."/>
            <person name="Riley A."/>
            <person name="Strowmatt C."/>
            <person name="Wagner-McPherson C."/>
            <person name="Wollam A."/>
            <person name="Yoakum M."/>
            <person name="Bell M."/>
            <person name="Dedhia N."/>
            <person name="Parnell L."/>
            <person name="Shah R."/>
            <person name="Rodriguez M."/>
            <person name="See L.H."/>
            <person name="Vil D."/>
            <person name="Baker J."/>
            <person name="Kirchoff K."/>
            <person name="Toth K."/>
            <person name="King L."/>
            <person name="Bahret A."/>
            <person name="Miller B."/>
            <person name="Marra M."/>
            <person name="Martienssen R."/>
            <person name="McCombie W.R."/>
            <person name="Wilson R.K."/>
            <person name="Murphy G."/>
            <person name="Bancroft I."/>
            <person name="Volckaert G."/>
            <person name="Wambutt R."/>
            <person name="Dusterhoft A."/>
            <person name="Stiekema W."/>
            <person name="Pohl T."/>
            <person name="Entian K.D."/>
            <person name="Terryn N."/>
            <person name="Hartley N."/>
            <person name="Bent E."/>
            <person name="Johnson S."/>
            <person name="Langham S.A."/>
            <person name="McCullagh B."/>
            <person name="Robben J."/>
            <person name="Grymonprez B."/>
            <person name="Zimmermann W."/>
            <person name="Ramsperger U."/>
            <person name="Wedler H."/>
            <person name="Balke K."/>
            <person name="Wedler E."/>
            <person name="Peters S."/>
            <person name="van Staveren M."/>
            <person name="Dirkse W."/>
            <person name="Mooijman P."/>
            <person name="Lankhorst R.K."/>
            <person name="Weitzenegger T."/>
            <person name="Bothe G."/>
            <person name="Rose M."/>
            <person name="Hauf J."/>
            <person name="Berneiser S."/>
            <person name="Hempel S."/>
            <person name="Feldpausch M."/>
            <person name="Lamberth S."/>
            <person name="Villarroel R."/>
            <person name="Gielen J."/>
            <person name="Ardiles W."/>
            <person name="Bents O."/>
            <person name="Lemcke K."/>
            <person name="Kolesov G."/>
            <person name="Mayer K."/>
            <person name="Rudd S."/>
            <person name="Schoof H."/>
            <person name="Schueller C."/>
            <person name="Zaccaria P."/>
            <person name="Mewes H.W."/>
            <person name="Bevan M."/>
            <person name="Fransz P."/>
        </authorList>
    </citation>
    <scope>NUCLEOTIDE SEQUENCE [LARGE SCALE GENOMIC DNA]</scope>
    <source>
        <strain evidence="3">cv. Columbia</strain>
    </source>
</reference>
<name>A0A1P8BD86_ARATH</name>
<organism evidence="2 3">
    <name type="scientific">Arabidopsis thaliana</name>
    <name type="common">Mouse-ear cress</name>
    <dbReference type="NCBI Taxonomy" id="3702"/>
    <lineage>
        <taxon>Eukaryota</taxon>
        <taxon>Viridiplantae</taxon>
        <taxon>Streptophyta</taxon>
        <taxon>Embryophyta</taxon>
        <taxon>Tracheophyta</taxon>
        <taxon>Spermatophyta</taxon>
        <taxon>Magnoliopsida</taxon>
        <taxon>eudicotyledons</taxon>
        <taxon>Gunneridae</taxon>
        <taxon>Pentapetalae</taxon>
        <taxon>rosids</taxon>
        <taxon>malvids</taxon>
        <taxon>Brassicales</taxon>
        <taxon>Brassicaceae</taxon>
        <taxon>Camelineae</taxon>
        <taxon>Arabidopsis</taxon>
    </lineage>
</organism>
<dbReference type="OrthoDB" id="10349814at2759"/>
<evidence type="ECO:0000313" key="1">
    <source>
        <dbReference type="Araport" id="AT5G60265"/>
    </source>
</evidence>
<protein>
    <submittedName>
        <fullName evidence="2">Uncharacterized protein</fullName>
    </submittedName>
</protein>
<dbReference type="AlphaFoldDB" id="A0A1P8BD86"/>
<evidence type="ECO:0000313" key="2">
    <source>
        <dbReference type="EMBL" id="ANM69554.1"/>
    </source>
</evidence>
<sequence length="164" mass="19188">MFKLNRILFCDEKDYNLLINTVPSYTCFTRFEFLFSADYGHYKTQQWRKKKCLDNDVTDMIWLRAPRCRTGQKETDMLMCKLEYKQPKQIGDPTKIRKDGGNFHEACGNKHSEFFKGGRIENGVGSLIKGKVIYHKDTKAVVIFDFEVVFNGSTAREKEIIVKH</sequence>
<reference evidence="3" key="2">
    <citation type="journal article" date="2017" name="Plant J.">
        <title>Araport11: a complete reannotation of the Arabidopsis thaliana reference genome.</title>
        <authorList>
            <person name="Cheng C.Y."/>
            <person name="Krishnakumar V."/>
            <person name="Chan A.P."/>
            <person name="Thibaud-Nissen F."/>
            <person name="Schobel S."/>
            <person name="Town C.D."/>
        </authorList>
    </citation>
    <scope>GENOME REANNOTATION</scope>
    <source>
        <strain evidence="3">cv. Columbia</strain>
    </source>
</reference>
<dbReference type="TAIR" id="AT5G60265"/>
<dbReference type="InParanoid" id="A0A1P8BD86"/>
<dbReference type="RefSeq" id="NP_001331223.1">
    <property type="nucleotide sequence ID" value="NM_001345407.1"/>
</dbReference>
<dbReference type="GeneID" id="28721281"/>
<dbReference type="ExpressionAtlas" id="A0A1P8BD86">
    <property type="expression patterns" value="baseline and differential"/>
</dbReference>
<keyword evidence="3" id="KW-1185">Reference proteome</keyword>
<evidence type="ECO:0000313" key="3">
    <source>
        <dbReference type="Proteomes" id="UP000006548"/>
    </source>
</evidence>
<dbReference type="KEGG" id="ath:AT5G60265"/>
<dbReference type="EMBL" id="CP002688">
    <property type="protein sequence ID" value="ANM69554.1"/>
    <property type="molecule type" value="Genomic_DNA"/>
</dbReference>
<accession>A0A1P8BD86</accession>
<dbReference type="Araport" id="AT5G60265"/>
<gene>
    <name evidence="1 2" type="ordered locus">At5g60265</name>
</gene>